<dbReference type="EMBL" id="UARD01000001">
    <property type="protein sequence ID" value="SPV11885.1"/>
    <property type="molecule type" value="Genomic_DNA"/>
</dbReference>
<evidence type="ECO:0000256" key="1">
    <source>
        <dbReference type="SAM" id="MobiDB-lite"/>
    </source>
</evidence>
<proteinExistence type="predicted"/>
<organism evidence="2 3">
    <name type="scientific">Burkholderia cepacia</name>
    <name type="common">Pseudomonas cepacia</name>
    <dbReference type="NCBI Taxonomy" id="292"/>
    <lineage>
        <taxon>Bacteria</taxon>
        <taxon>Pseudomonadati</taxon>
        <taxon>Pseudomonadota</taxon>
        <taxon>Betaproteobacteria</taxon>
        <taxon>Burkholderiales</taxon>
        <taxon>Burkholderiaceae</taxon>
        <taxon>Burkholderia</taxon>
        <taxon>Burkholderia cepacia complex</taxon>
    </lineage>
</organism>
<evidence type="ECO:0000313" key="2">
    <source>
        <dbReference type="EMBL" id="SPV11885.1"/>
    </source>
</evidence>
<dbReference type="AlphaFoldDB" id="A0AAE8NAD6"/>
<feature type="region of interest" description="Disordered" evidence="1">
    <location>
        <begin position="201"/>
        <end position="226"/>
    </location>
</feature>
<name>A0AAE8NAD6_BURCE</name>
<accession>A0AAE8NAD6</accession>
<dbReference type="Proteomes" id="UP000250416">
    <property type="component" value="Unassembled WGS sequence"/>
</dbReference>
<comment type="caution">
    <text evidence="2">The sequence shown here is derived from an EMBL/GenBank/DDBJ whole genome shotgun (WGS) entry which is preliminary data.</text>
</comment>
<sequence>MSLQLHIQTFCGVRGVHDPSNLRRKHVERHDVLPRALPRLHDCRVLAHHGRSAKLAAPAVSPLGCRMDRVQRCGEHLTVLVAGVFEAVDQMHDAGLNGGPRTGRADCDRADEIGRYRGAVALSQNGLSLAHAHAAGVHRDDAFVDADEVALMLGNRDRFEAAVAIAGGFDPNRTRIGDGSVLPLAPLRSLTCPGGLGWPRHRAAENPLPASANSHSRPSRDAHTSQ</sequence>
<protein>
    <submittedName>
        <fullName evidence="2">Uncharacterized protein</fullName>
    </submittedName>
</protein>
<evidence type="ECO:0000313" key="3">
    <source>
        <dbReference type="Proteomes" id="UP000250416"/>
    </source>
</evidence>
<reference evidence="2 3" key="1">
    <citation type="submission" date="2018-06" db="EMBL/GenBank/DDBJ databases">
        <authorList>
            <consortium name="Pathogen Informatics"/>
            <person name="Doyle S."/>
        </authorList>
    </citation>
    <scope>NUCLEOTIDE SEQUENCE [LARGE SCALE GENOMIC DNA]</scope>
    <source>
        <strain evidence="2 3">NCTC10661</strain>
    </source>
</reference>
<gene>
    <name evidence="2" type="ORF">NCTC10661_00484</name>
</gene>